<dbReference type="Proteomes" id="UP001232992">
    <property type="component" value="Unassembled WGS sequence"/>
</dbReference>
<name>A0ABT7C1M1_9CYAN</name>
<dbReference type="InterPro" id="IPR045511">
    <property type="entry name" value="DUF6439"/>
</dbReference>
<reference evidence="1 2" key="1">
    <citation type="submission" date="2023-01" db="EMBL/GenBank/DDBJ databases">
        <title>Novel diversity within Roseofilum (Cyanobacteria; Desertifilaceae) from marine benthic mats with descriptions of four novel species.</title>
        <authorList>
            <person name="Wang Y."/>
            <person name="Berthold D.E."/>
            <person name="Hu J."/>
            <person name="Lefler F.W."/>
            <person name="Laughinghouse H.D. IV."/>
        </authorList>
    </citation>
    <scope>NUCLEOTIDE SEQUENCE [LARGE SCALE GENOMIC DNA]</scope>
    <source>
        <strain evidence="1 2">BLCC-M143</strain>
    </source>
</reference>
<organism evidence="1 2">
    <name type="scientific">Roseofilum casamattae BLCC-M143</name>
    <dbReference type="NCBI Taxonomy" id="3022442"/>
    <lineage>
        <taxon>Bacteria</taxon>
        <taxon>Bacillati</taxon>
        <taxon>Cyanobacteriota</taxon>
        <taxon>Cyanophyceae</taxon>
        <taxon>Desertifilales</taxon>
        <taxon>Desertifilaceae</taxon>
        <taxon>Roseofilum</taxon>
        <taxon>Roseofilum casamattae</taxon>
    </lineage>
</organism>
<gene>
    <name evidence="1" type="ORF">PMH09_19210</name>
</gene>
<sequence>MSNPSIAPKPTSPDVLEELTTLELARALAQRLAISGDEWHKLKSNRKARSQEQASAALIYLLQNQPEEALLRLQQATGWLDRSISAPPCPDRH</sequence>
<keyword evidence="2" id="KW-1185">Reference proteome</keyword>
<evidence type="ECO:0000313" key="1">
    <source>
        <dbReference type="EMBL" id="MDJ1185320.1"/>
    </source>
</evidence>
<proteinExistence type="predicted"/>
<evidence type="ECO:0000313" key="2">
    <source>
        <dbReference type="Proteomes" id="UP001232992"/>
    </source>
</evidence>
<dbReference type="RefSeq" id="WP_283759964.1">
    <property type="nucleotide sequence ID" value="NZ_JAQOSQ010000031.1"/>
</dbReference>
<dbReference type="EMBL" id="JAQOSQ010000031">
    <property type="protein sequence ID" value="MDJ1185320.1"/>
    <property type="molecule type" value="Genomic_DNA"/>
</dbReference>
<dbReference type="Pfam" id="PF20035">
    <property type="entry name" value="DUF6439"/>
    <property type="match status" value="1"/>
</dbReference>
<accession>A0ABT7C1M1</accession>
<protein>
    <submittedName>
        <fullName evidence="1">DUF6439 family protein</fullName>
    </submittedName>
</protein>
<comment type="caution">
    <text evidence="1">The sequence shown here is derived from an EMBL/GenBank/DDBJ whole genome shotgun (WGS) entry which is preliminary data.</text>
</comment>